<proteinExistence type="inferred from homology"/>
<keyword evidence="4 8" id="KW-0028">Amino-acid biosynthesis</keyword>
<dbReference type="NCBIfam" id="TIGR01856">
    <property type="entry name" value="hisJ_fam"/>
    <property type="match status" value="1"/>
</dbReference>
<dbReference type="GO" id="GO:0004401">
    <property type="term" value="F:histidinol-phosphatase activity"/>
    <property type="evidence" value="ECO:0007669"/>
    <property type="project" value="UniProtKB-EC"/>
</dbReference>
<keyword evidence="11" id="KW-1185">Reference proteome</keyword>
<comment type="similarity">
    <text evidence="2 8">Belongs to the PHP hydrolase family. HisK subfamily.</text>
</comment>
<keyword evidence="6 8" id="KW-0368">Histidine biosynthesis</keyword>
<evidence type="ECO:0000256" key="5">
    <source>
        <dbReference type="ARBA" id="ARBA00022801"/>
    </source>
</evidence>
<evidence type="ECO:0000256" key="3">
    <source>
        <dbReference type="ARBA" id="ARBA00013085"/>
    </source>
</evidence>
<gene>
    <name evidence="10" type="primary">hisJ</name>
    <name evidence="10" type="ORF">WAK64_00490</name>
</gene>
<sequence length="269" mass="31475">MLRKDGHIHSPYCPHGTSDKIIEYVERAIKLGYEEISFTEHAPLPDGFVDPTPYEDSAMKYESLENYFEEVDKIKYEYRKKLKINVGLEVDYIEGFEEETKNFLNEVGPRLDDAILSVHFLKKGSHYNCLDYSPDEFEKMIRAYGSVDNIHRYYFNTLKLSLHSNLGDYKPKRIGHMTLIRKFHKRYPSNQRFEREILDILNIMKEKNYELDWNGAGTAKPLCREPYPPSWVIAEAIKREIPLVYGSDAHQVKELNQGNATLIQIKNGM</sequence>
<evidence type="ECO:0000256" key="7">
    <source>
        <dbReference type="ARBA" id="ARBA00049158"/>
    </source>
</evidence>
<dbReference type="Gene3D" id="3.20.20.140">
    <property type="entry name" value="Metal-dependent hydrolases"/>
    <property type="match status" value="1"/>
</dbReference>
<evidence type="ECO:0000313" key="10">
    <source>
        <dbReference type="EMBL" id="MEI5905541.1"/>
    </source>
</evidence>
<reference evidence="10 11" key="1">
    <citation type="journal article" date="2018" name="J. Microbiol.">
        <title>Bacillus spongiae sp. nov., isolated from sponge of Jeju Island.</title>
        <authorList>
            <person name="Lee G.E."/>
            <person name="Im W.T."/>
            <person name="Park J.S."/>
        </authorList>
    </citation>
    <scope>NUCLEOTIDE SEQUENCE [LARGE SCALE GENOMIC DNA]</scope>
    <source>
        <strain evidence="10 11">135PIL107-10</strain>
    </source>
</reference>
<comment type="catalytic activity">
    <reaction evidence="7 8">
        <text>L-histidinol phosphate + H2O = L-histidinol + phosphate</text>
        <dbReference type="Rhea" id="RHEA:14465"/>
        <dbReference type="ChEBI" id="CHEBI:15377"/>
        <dbReference type="ChEBI" id="CHEBI:43474"/>
        <dbReference type="ChEBI" id="CHEBI:57699"/>
        <dbReference type="ChEBI" id="CHEBI:57980"/>
        <dbReference type="EC" id="3.1.3.15"/>
    </reaction>
</comment>
<evidence type="ECO:0000313" key="11">
    <source>
        <dbReference type="Proteomes" id="UP001312865"/>
    </source>
</evidence>
<protein>
    <recommendedName>
        <fullName evidence="3 8">Histidinol-phosphatase</fullName>
        <shortName evidence="8">HolPase</shortName>
        <ecNumber evidence="3 8">3.1.3.15</ecNumber>
    </recommendedName>
</protein>
<evidence type="ECO:0000256" key="6">
    <source>
        <dbReference type="ARBA" id="ARBA00023102"/>
    </source>
</evidence>
<dbReference type="CDD" id="cd12110">
    <property type="entry name" value="PHP_HisPPase_Hisj_like"/>
    <property type="match status" value="1"/>
</dbReference>
<feature type="domain" description="PHP" evidence="9">
    <location>
        <begin position="5"/>
        <end position="214"/>
    </location>
</feature>
<evidence type="ECO:0000259" key="9">
    <source>
        <dbReference type="Pfam" id="PF02811"/>
    </source>
</evidence>
<dbReference type="NCBIfam" id="NF005996">
    <property type="entry name" value="PRK08123.1"/>
    <property type="match status" value="1"/>
</dbReference>
<dbReference type="InterPro" id="IPR010140">
    <property type="entry name" value="Histidinol_P_phosphatase_HisJ"/>
</dbReference>
<keyword evidence="5 8" id="KW-0378">Hydrolase</keyword>
<dbReference type="RefSeq" id="WP_336584959.1">
    <property type="nucleotide sequence ID" value="NZ_JBBAXC010000001.1"/>
</dbReference>
<name>A0ABU8H8A0_9BACI</name>
<dbReference type="EC" id="3.1.3.15" evidence="3 8"/>
<comment type="pathway">
    <text evidence="1 8">Amino-acid biosynthesis; L-histidine biosynthesis; L-histidine from 5-phospho-alpha-D-ribose 1-diphosphate: step 8/9.</text>
</comment>
<dbReference type="EMBL" id="JBBAXC010000001">
    <property type="protein sequence ID" value="MEI5905541.1"/>
    <property type="molecule type" value="Genomic_DNA"/>
</dbReference>
<dbReference type="PANTHER" id="PTHR21039:SF0">
    <property type="entry name" value="HISTIDINOL-PHOSPHATASE"/>
    <property type="match status" value="1"/>
</dbReference>
<evidence type="ECO:0000256" key="2">
    <source>
        <dbReference type="ARBA" id="ARBA00009152"/>
    </source>
</evidence>
<dbReference type="Proteomes" id="UP001312865">
    <property type="component" value="Unassembled WGS sequence"/>
</dbReference>
<evidence type="ECO:0000256" key="4">
    <source>
        <dbReference type="ARBA" id="ARBA00022605"/>
    </source>
</evidence>
<organism evidence="10 11">
    <name type="scientific">Bacillus spongiae</name>
    <dbReference type="NCBI Taxonomy" id="2683610"/>
    <lineage>
        <taxon>Bacteria</taxon>
        <taxon>Bacillati</taxon>
        <taxon>Bacillota</taxon>
        <taxon>Bacilli</taxon>
        <taxon>Bacillales</taxon>
        <taxon>Bacillaceae</taxon>
        <taxon>Bacillus</taxon>
    </lineage>
</organism>
<dbReference type="SUPFAM" id="SSF89550">
    <property type="entry name" value="PHP domain-like"/>
    <property type="match status" value="1"/>
</dbReference>
<evidence type="ECO:0000256" key="8">
    <source>
        <dbReference type="RuleBase" id="RU366003"/>
    </source>
</evidence>
<accession>A0ABU8H8A0</accession>
<dbReference type="InterPro" id="IPR016195">
    <property type="entry name" value="Pol/histidinol_Pase-like"/>
</dbReference>
<comment type="caution">
    <text evidence="10">The sequence shown here is derived from an EMBL/GenBank/DDBJ whole genome shotgun (WGS) entry which is preliminary data.</text>
</comment>
<dbReference type="PANTHER" id="PTHR21039">
    <property type="entry name" value="HISTIDINOL PHOSPHATASE-RELATED"/>
    <property type="match status" value="1"/>
</dbReference>
<dbReference type="InterPro" id="IPR004013">
    <property type="entry name" value="PHP_dom"/>
</dbReference>
<dbReference type="Pfam" id="PF02811">
    <property type="entry name" value="PHP"/>
    <property type="match status" value="1"/>
</dbReference>
<evidence type="ECO:0000256" key="1">
    <source>
        <dbReference type="ARBA" id="ARBA00004970"/>
    </source>
</evidence>